<evidence type="ECO:0000256" key="11">
    <source>
        <dbReference type="ARBA" id="ARBA00023002"/>
    </source>
</evidence>
<keyword evidence="6" id="KW-0285">Flavoprotein</keyword>
<keyword evidence="10" id="KW-0521">NADP</keyword>
<keyword evidence="11" id="KW-0560">Oxidoreductase</keyword>
<dbReference type="Pfam" id="PF00890">
    <property type="entry name" value="FAD_binding_2"/>
    <property type="match status" value="1"/>
</dbReference>
<evidence type="ECO:0000256" key="3">
    <source>
        <dbReference type="ARBA" id="ARBA00008223"/>
    </source>
</evidence>
<feature type="region of interest" description="Disordered" evidence="18">
    <location>
        <begin position="1495"/>
        <end position="1514"/>
    </location>
</feature>
<feature type="coiled-coil region" evidence="17">
    <location>
        <begin position="699"/>
        <end position="733"/>
    </location>
</feature>
<dbReference type="InterPro" id="IPR003953">
    <property type="entry name" value="FAD-dep_OxRdtase_2_FAD-bd"/>
</dbReference>
<dbReference type="SUPFAM" id="SSF51905">
    <property type="entry name" value="FAD/NAD(P)-binding domain"/>
    <property type="match status" value="1"/>
</dbReference>
<sequence>MDAGALFDAFISASSFTKIQQLFNQLCALHDIDPYDSANLYKCLREKVTDWRAKKLWSQLDRRAEQKEYCRQKACTRLNVLVIGAGPCGLRSAIECALLGANVILVEQRDRFSRNNVLHIWPFVIQDLKNLGIKIFYPTFCRGSIDHISIRQLQCVLLKVALVLGVKIHDSVTFQGLVFPEPDKDGKVLGWRASFEPEGHILSEFVFDALIGADGKRNTVPGFPKREMRGKLAIGITANFVNRRTPQEEKVQEISGVAYIFNQQFFKEMKEATGADLENIVYYKDETHYFVMCAKKQSLIEKGVIIEDNEDVSLLLAPSNVDQEKLCEYAASAADFATNGKLPELKYALNHNGKEDVAMFDFTSLFSAQCSVRLVERYDQRLLMAIVGDTLHEPFWPTGSGCARGFLGVLDTAWMLRAYGLNTDGLMVLLAERESAYRLLAQATPDNLHKQLHKYTIDPRTRYISLEMTVQPNEVSHLVDTDNPRNVETNKPLPLRVDSYPTDVDKEFFKKYKLWRFCQQSLLPYKLKMYNFTTCWNDGRPLAALLGRYRPDIIDYISLCSSGDIDDTIKKITTAVEKEYDIKSPCQSLLEWVAMDEEKRVNYIAAIVERFAGDSKRMRDLLINAIRTTAVSHKRKAHQQVDASRAKKSEPIQQRASELLNALSSTSVMPVTDANGRRDRLVDDFLEGRHENFNDEQIREALAELNDDEEKRKERHAKRLKELNERIDFKKFQKQPQGTNIETKHWTKRPQVDKLNPERIYAVEKIVTGEVEAEKTRELYRNKRRQANILTRKMDQRDIDEMEAKLEQTGMGVLFNREQYRVLSSKEEKIMSANAAAARQLARDGFKAGDEKYKEIDERLSKAESLLKNQNLAGVDTVSRMRINGALNVPSSDVVLLGGPLSSRVGKPPPPTPPKRLTVISAINEEGHRQESDHDISVVKFRREEHTSEARRRPTSMPVMEMSYDSVNARRQHNCQLCSKAVYLAERMQVEGMFIHKKCFRCAFCEQPLRLGHCAQDRNLEKYNPRFYCMQHINVPILEKIARIEKLDSRASAKADLLKVNPLPNTSSDGTSMVSVSPTKSDSPMKLNNGSDKNRSPKVMSELKELNSPAALLGKTIERMRAQREAASVVSMVAGRVSGSTPERVEFENFKRNLRADLNARKKEQQRISEGECVSTGDEIDSAVPFSDEVSGSATSSSEEENSIAEREHVVDDDVSSSDEDEFMEADLVELEKTVLENIDRNLNETLTDEQAISLLRSFNLRRTSTPQTLKVSLEGQSPNATTFFTPRSTRHTFRSPSADAYCTPEGSSSVFRTPLASPPKASVTGRSESLKSVRERAVVSLADYREKARMRARLKSDEQLGLRHVASGRFSMPIERPVASTTSHLRHQLSLNEHSSRNEVIERREPTLVNQMPASDPQTPKTSSPHPSTPTQSDTDVKRDSAPMSPCSPSGRGLLARLFSPDPRRINKQSSQAPDQKNTISAPLAADEIAATSLDDSPASELPTANIESQKETTILERLSSLRKLRHRKLNTTDSNEKGTESGGDDLQSNVHIAKTATLSPKPSISPRCSSKRDHAHIRSLSQSAQKSRSTARAQVDQTDGSPDSGPPHSSPLSLNEKNIRRIQKRAGKIVQQKEQERVRTAQDIQRALQETEIRKAEVNAVGADLERRLKDDSENRWVLEQWLLYVHEMDQLKLREADLLRRVGEMEAVDEYKRLQKQLNELQKADSGIERGGSGHTEKDLLKRMLAAIEKRDAIHQQMEKANIRTTRSSFSDPQTLLAEKGASYRNFEPVFLK</sequence>
<dbReference type="PROSITE" id="PS50023">
    <property type="entry name" value="LIM_DOMAIN_2"/>
    <property type="match status" value="1"/>
</dbReference>
<feature type="region of interest" description="Disordered" evidence="18">
    <location>
        <begin position="1528"/>
        <end position="1619"/>
    </location>
</feature>
<keyword evidence="5" id="KW-0963">Cytoplasm</keyword>
<dbReference type="Pfam" id="PF12130">
    <property type="entry name" value="bMERB_dom"/>
    <property type="match status" value="1"/>
</dbReference>
<dbReference type="InterPro" id="IPR001715">
    <property type="entry name" value="CH_dom"/>
</dbReference>
<protein>
    <recommendedName>
        <fullName evidence="4">F-actin monooxygenase</fullName>
        <ecNumber evidence="4">1.14.13.225</ecNumber>
    </recommendedName>
</protein>
<dbReference type="InterPro" id="IPR036872">
    <property type="entry name" value="CH_dom_sf"/>
</dbReference>
<dbReference type="GO" id="GO:0003779">
    <property type="term" value="F:actin binding"/>
    <property type="evidence" value="ECO:0007669"/>
    <property type="project" value="UniProtKB-KW"/>
</dbReference>
<keyword evidence="8" id="KW-0274">FAD</keyword>
<accession>F1KQF9</accession>
<dbReference type="SUPFAM" id="SSF47576">
    <property type="entry name" value="Calponin-homology domain, CH-domain"/>
    <property type="match status" value="1"/>
</dbReference>
<evidence type="ECO:0000256" key="6">
    <source>
        <dbReference type="ARBA" id="ARBA00022630"/>
    </source>
</evidence>
<comment type="similarity">
    <text evidence="3">Belongs to the Mical family.</text>
</comment>
<dbReference type="InterPro" id="IPR036188">
    <property type="entry name" value="FAD/NAD-bd_sf"/>
</dbReference>
<evidence type="ECO:0000256" key="1">
    <source>
        <dbReference type="ARBA" id="ARBA00001974"/>
    </source>
</evidence>
<evidence type="ECO:0000256" key="13">
    <source>
        <dbReference type="ARBA" id="ARBA00023038"/>
    </source>
</evidence>
<comment type="cofactor">
    <cofactor evidence="1">
        <name>FAD</name>
        <dbReference type="ChEBI" id="CHEBI:57692"/>
    </cofactor>
</comment>
<feature type="domain" description="LIM zinc-binding" evidence="20">
    <location>
        <begin position="973"/>
        <end position="1039"/>
    </location>
</feature>
<dbReference type="Pfam" id="PF25413">
    <property type="entry name" value="Rossman_Mical"/>
    <property type="match status" value="1"/>
</dbReference>
<dbReference type="GO" id="GO:0120501">
    <property type="term" value="F:F-actin monooxygenase activity"/>
    <property type="evidence" value="ECO:0007669"/>
    <property type="project" value="UniProtKB-EC"/>
</dbReference>
<keyword evidence="17" id="KW-0175">Coiled coil</keyword>
<evidence type="ECO:0000256" key="16">
    <source>
        <dbReference type="PROSITE-ProRule" id="PRU00125"/>
    </source>
</evidence>
<feature type="compositionally biased region" description="Polar residues" evidence="18">
    <location>
        <begin position="1548"/>
        <end position="1570"/>
    </location>
</feature>
<keyword evidence="7 16" id="KW-0479">Metal-binding</keyword>
<dbReference type="InterPro" id="IPR001781">
    <property type="entry name" value="Znf_LIM"/>
</dbReference>
<feature type="compositionally biased region" description="Basic and acidic residues" evidence="18">
    <location>
        <begin position="1161"/>
        <end position="1170"/>
    </location>
</feature>
<feature type="region of interest" description="Disordered" evidence="18">
    <location>
        <begin position="1307"/>
        <end position="1329"/>
    </location>
</feature>
<dbReference type="GO" id="GO:0046872">
    <property type="term" value="F:metal ion binding"/>
    <property type="evidence" value="ECO:0007669"/>
    <property type="project" value="UniProtKB-KW"/>
</dbReference>
<feature type="region of interest" description="Disordered" evidence="18">
    <location>
        <begin position="1161"/>
        <end position="1220"/>
    </location>
</feature>
<evidence type="ECO:0000256" key="7">
    <source>
        <dbReference type="ARBA" id="ARBA00022723"/>
    </source>
</evidence>
<feature type="compositionally biased region" description="Polar residues" evidence="18">
    <location>
        <begin position="1063"/>
        <end position="1091"/>
    </location>
</feature>
<feature type="compositionally biased region" description="Polar residues" evidence="18">
    <location>
        <begin position="1380"/>
        <end position="1394"/>
    </location>
</feature>
<keyword evidence="9 16" id="KW-0862">Zinc</keyword>
<feature type="compositionally biased region" description="Basic and acidic residues" evidence="18">
    <location>
        <begin position="1395"/>
        <end position="1407"/>
    </location>
</feature>
<dbReference type="PANTHER" id="PTHR23167:SF54">
    <property type="entry name" value="[F-ACTIN]-MONOOXYGENASE MICAL"/>
    <property type="match status" value="1"/>
</dbReference>
<proteinExistence type="evidence at transcript level"/>
<name>F1KQF9_ASCSU</name>
<evidence type="ECO:0000256" key="12">
    <source>
        <dbReference type="ARBA" id="ARBA00023033"/>
    </source>
</evidence>
<dbReference type="InterPro" id="IPR050540">
    <property type="entry name" value="F-actin_Monoox_Mical"/>
</dbReference>
<dbReference type="Pfam" id="PF00307">
    <property type="entry name" value="CH"/>
    <property type="match status" value="1"/>
</dbReference>
<keyword evidence="14" id="KW-0009">Actin-binding</keyword>
<evidence type="ECO:0000259" key="19">
    <source>
        <dbReference type="PROSITE" id="PS50021"/>
    </source>
</evidence>
<organism evidence="22">
    <name type="scientific">Ascaris suum</name>
    <name type="common">Pig roundworm</name>
    <name type="synonym">Ascaris lumbricoides</name>
    <dbReference type="NCBI Taxonomy" id="6253"/>
    <lineage>
        <taxon>Eukaryota</taxon>
        <taxon>Metazoa</taxon>
        <taxon>Ecdysozoa</taxon>
        <taxon>Nematoda</taxon>
        <taxon>Chromadorea</taxon>
        <taxon>Rhabditida</taxon>
        <taxon>Spirurina</taxon>
        <taxon>Ascaridomorpha</taxon>
        <taxon>Ascaridoidea</taxon>
        <taxon>Ascarididae</taxon>
        <taxon>Ascaris</taxon>
    </lineage>
</organism>
<dbReference type="InterPro" id="IPR022735">
    <property type="entry name" value="bMERB_dom"/>
</dbReference>
<evidence type="ECO:0000256" key="9">
    <source>
        <dbReference type="ARBA" id="ARBA00022833"/>
    </source>
</evidence>
<dbReference type="SUPFAM" id="SSF57716">
    <property type="entry name" value="Glucocorticoid receptor-like (DNA-binding domain)"/>
    <property type="match status" value="1"/>
</dbReference>
<dbReference type="SMART" id="SM00132">
    <property type="entry name" value="LIM"/>
    <property type="match status" value="1"/>
</dbReference>
<dbReference type="FunFam" id="3.50.50.60:FF:000004">
    <property type="entry name" value="protein-methionine sulfoxide oxidase MICAL2 isoform X1"/>
    <property type="match status" value="1"/>
</dbReference>
<dbReference type="PROSITE" id="PS51848">
    <property type="entry name" value="BMERB"/>
    <property type="match status" value="1"/>
</dbReference>
<feature type="domain" description="BMERB" evidence="21">
    <location>
        <begin position="1633"/>
        <end position="1777"/>
    </location>
</feature>
<dbReference type="InterPro" id="IPR057494">
    <property type="entry name" value="Rossman_Mical"/>
</dbReference>
<evidence type="ECO:0000256" key="2">
    <source>
        <dbReference type="ARBA" id="ARBA00004496"/>
    </source>
</evidence>
<reference evidence="22" key="1">
    <citation type="journal article" date="2011" name="Genome Res.">
        <title>Deep small RNA sequencing from the nematode Ascaris reveals conservation, functional diversification, and novel developmental profiles.</title>
        <authorList>
            <person name="Wang J."/>
            <person name="Czech B."/>
            <person name="Crunk A."/>
            <person name="Wallace A."/>
            <person name="Mitreva M."/>
            <person name="Hannon G.J."/>
            <person name="Davis R.E."/>
        </authorList>
    </citation>
    <scope>NUCLEOTIDE SEQUENCE</scope>
</reference>
<evidence type="ECO:0000256" key="14">
    <source>
        <dbReference type="ARBA" id="ARBA00023203"/>
    </source>
</evidence>
<keyword evidence="12" id="KW-0503">Monooxygenase</keyword>
<evidence type="ECO:0000256" key="18">
    <source>
        <dbReference type="SAM" id="MobiDB-lite"/>
    </source>
</evidence>
<dbReference type="CDD" id="cd09358">
    <property type="entry name" value="LIM_Mical_like"/>
    <property type="match status" value="1"/>
</dbReference>
<dbReference type="SMART" id="SM01203">
    <property type="entry name" value="DUF3585"/>
    <property type="match status" value="1"/>
</dbReference>
<evidence type="ECO:0000256" key="4">
    <source>
        <dbReference type="ARBA" id="ARBA00012709"/>
    </source>
</evidence>
<dbReference type="PROSITE" id="PS50021">
    <property type="entry name" value="CH"/>
    <property type="match status" value="1"/>
</dbReference>
<evidence type="ECO:0000256" key="5">
    <source>
        <dbReference type="ARBA" id="ARBA00022490"/>
    </source>
</evidence>
<feature type="compositionally biased region" description="Polar residues" evidence="18">
    <location>
        <begin position="1581"/>
        <end position="1600"/>
    </location>
</feature>
<comment type="catalytic activity">
    <reaction evidence="15">
        <text>L-methionyl-[F-actin] + NADPH + O2 + H(+) = L-methionyl-(R)-S-oxide-[F-actin] + NADP(+) + H2O</text>
        <dbReference type="Rhea" id="RHEA:51308"/>
        <dbReference type="Rhea" id="RHEA-COMP:12953"/>
        <dbReference type="Rhea" id="RHEA-COMP:12956"/>
        <dbReference type="ChEBI" id="CHEBI:15377"/>
        <dbReference type="ChEBI" id="CHEBI:15378"/>
        <dbReference type="ChEBI" id="CHEBI:15379"/>
        <dbReference type="ChEBI" id="CHEBI:16044"/>
        <dbReference type="ChEBI" id="CHEBI:45764"/>
        <dbReference type="ChEBI" id="CHEBI:57783"/>
        <dbReference type="ChEBI" id="CHEBI:58349"/>
        <dbReference type="EC" id="1.14.13.225"/>
    </reaction>
</comment>
<evidence type="ECO:0000259" key="20">
    <source>
        <dbReference type="PROSITE" id="PS50023"/>
    </source>
</evidence>
<dbReference type="Gene3D" id="3.50.50.60">
    <property type="entry name" value="FAD/NAD(P)-binding domain"/>
    <property type="match status" value="1"/>
</dbReference>
<dbReference type="PANTHER" id="PTHR23167">
    <property type="entry name" value="CALPONIN HOMOLOGY DOMAIN-CONTAINING PROTEIN DDB_G0272472-RELATED"/>
    <property type="match status" value="1"/>
</dbReference>
<dbReference type="EC" id="1.14.13.225" evidence="4"/>
<dbReference type="Gene3D" id="2.10.110.10">
    <property type="entry name" value="Cysteine Rich Protein"/>
    <property type="match status" value="1"/>
</dbReference>
<feature type="region of interest" description="Disordered" evidence="18">
    <location>
        <begin position="1060"/>
        <end position="1100"/>
    </location>
</feature>
<evidence type="ECO:0000256" key="8">
    <source>
        <dbReference type="ARBA" id="ARBA00022827"/>
    </source>
</evidence>
<dbReference type="GO" id="GO:0005737">
    <property type="term" value="C:cytoplasm"/>
    <property type="evidence" value="ECO:0007669"/>
    <property type="project" value="UniProtKB-SubCell"/>
</dbReference>
<evidence type="ECO:0000313" key="22">
    <source>
        <dbReference type="EMBL" id="ADY40113.1"/>
    </source>
</evidence>
<feature type="region of interest" description="Disordered" evidence="18">
    <location>
        <begin position="1380"/>
        <end position="1458"/>
    </location>
</feature>
<evidence type="ECO:0000256" key="17">
    <source>
        <dbReference type="SAM" id="Coils"/>
    </source>
</evidence>
<dbReference type="Gene3D" id="1.10.418.10">
    <property type="entry name" value="Calponin-like domain"/>
    <property type="match status" value="1"/>
</dbReference>
<evidence type="ECO:0000256" key="10">
    <source>
        <dbReference type="ARBA" id="ARBA00022857"/>
    </source>
</evidence>
<dbReference type="PRINTS" id="PR00420">
    <property type="entry name" value="RNGMNOXGNASE"/>
</dbReference>
<feature type="compositionally biased region" description="Low complexity" evidence="18">
    <location>
        <begin position="1418"/>
        <end position="1435"/>
    </location>
</feature>
<feature type="coiled-coil region" evidence="17">
    <location>
        <begin position="1632"/>
        <end position="1663"/>
    </location>
</feature>
<comment type="subcellular location">
    <subcellularLocation>
        <location evidence="2">Cytoplasm</location>
    </subcellularLocation>
</comment>
<dbReference type="EMBL" id="JI164204">
    <property type="protein sequence ID" value="ADY40113.1"/>
    <property type="molecule type" value="mRNA"/>
</dbReference>
<feature type="domain" description="Calponin-homology (CH)" evidence="19">
    <location>
        <begin position="508"/>
        <end position="612"/>
    </location>
</feature>
<evidence type="ECO:0000259" key="21">
    <source>
        <dbReference type="PROSITE" id="PS51848"/>
    </source>
</evidence>
<keyword evidence="13 16" id="KW-0440">LIM domain</keyword>
<evidence type="ECO:0000256" key="15">
    <source>
        <dbReference type="ARBA" id="ARBA00049522"/>
    </source>
</evidence>